<reference evidence="4" key="1">
    <citation type="submission" date="2016-10" db="EMBL/GenBank/DDBJ databases">
        <authorList>
            <person name="Varghese N."/>
            <person name="Submissions S."/>
        </authorList>
    </citation>
    <scope>NUCLEOTIDE SEQUENCE [LARGE SCALE GENOMIC DNA]</scope>
    <source>
        <strain evidence="4">CGMCC 1.6444</strain>
    </source>
</reference>
<protein>
    <submittedName>
        <fullName evidence="3">Uncharacterized protein</fullName>
    </submittedName>
</protein>
<evidence type="ECO:0000313" key="4">
    <source>
        <dbReference type="Proteomes" id="UP000199075"/>
    </source>
</evidence>
<accession>A0A1H0MHQ9</accession>
<dbReference type="STRING" id="419597.SAMN04487957_11247"/>
<dbReference type="RefSeq" id="WP_176760305.1">
    <property type="nucleotide sequence ID" value="NZ_FNIV01000012.1"/>
</dbReference>
<name>A0A1H0MHQ9_9GAMM</name>
<evidence type="ECO:0000313" key="3">
    <source>
        <dbReference type="EMBL" id="SDO79901.1"/>
    </source>
</evidence>
<gene>
    <name evidence="3" type="ORF">SAMN04487957_11247</name>
</gene>
<proteinExistence type="predicted"/>
<feature type="compositionally biased region" description="Low complexity" evidence="1">
    <location>
        <begin position="27"/>
        <end position="36"/>
    </location>
</feature>
<feature type="signal peptide" evidence="2">
    <location>
        <begin position="1"/>
        <end position="20"/>
    </location>
</feature>
<dbReference type="AlphaFoldDB" id="A0A1H0MHQ9"/>
<feature type="region of interest" description="Disordered" evidence="1">
    <location>
        <begin position="27"/>
        <end position="47"/>
    </location>
</feature>
<evidence type="ECO:0000256" key="1">
    <source>
        <dbReference type="SAM" id="MobiDB-lite"/>
    </source>
</evidence>
<feature type="chain" id="PRO_5011575327" evidence="2">
    <location>
        <begin position="21"/>
        <end position="47"/>
    </location>
</feature>
<dbReference type="Proteomes" id="UP000199075">
    <property type="component" value="Unassembled WGS sequence"/>
</dbReference>
<keyword evidence="2" id="KW-0732">Signal</keyword>
<keyword evidence="4" id="KW-1185">Reference proteome</keyword>
<evidence type="ECO:0000256" key="2">
    <source>
        <dbReference type="SAM" id="SignalP"/>
    </source>
</evidence>
<dbReference type="EMBL" id="FNIV01000012">
    <property type="protein sequence ID" value="SDO79901.1"/>
    <property type="molecule type" value="Genomic_DNA"/>
</dbReference>
<organism evidence="3 4">
    <name type="scientific">Halomonas shengliensis</name>
    <dbReference type="NCBI Taxonomy" id="419597"/>
    <lineage>
        <taxon>Bacteria</taxon>
        <taxon>Pseudomonadati</taxon>
        <taxon>Pseudomonadota</taxon>
        <taxon>Gammaproteobacteria</taxon>
        <taxon>Oceanospirillales</taxon>
        <taxon>Halomonadaceae</taxon>
        <taxon>Halomonas</taxon>
    </lineage>
</organism>
<sequence length="47" mass="4797">MATRLLRAWLLLALALPLLAGGTAAATAEAPAARRPPGSRHPVVLLA</sequence>